<dbReference type="Proteomes" id="UP000680839">
    <property type="component" value="Chromosome"/>
</dbReference>
<dbReference type="RefSeq" id="WP_215619762.1">
    <property type="nucleotide sequence ID" value="NZ_CP076134.1"/>
</dbReference>
<evidence type="ECO:0000256" key="1">
    <source>
        <dbReference type="SAM" id="Phobius"/>
    </source>
</evidence>
<dbReference type="AlphaFoldDB" id="A0A975NA42"/>
<protein>
    <submittedName>
        <fullName evidence="2">Uncharacterized protein</fullName>
    </submittedName>
</protein>
<organism evidence="2 3">
    <name type="scientific">Bradyrhizobium sediminis</name>
    <dbReference type="NCBI Taxonomy" id="2840469"/>
    <lineage>
        <taxon>Bacteria</taxon>
        <taxon>Pseudomonadati</taxon>
        <taxon>Pseudomonadota</taxon>
        <taxon>Alphaproteobacteria</taxon>
        <taxon>Hyphomicrobiales</taxon>
        <taxon>Nitrobacteraceae</taxon>
        <taxon>Bradyrhizobium</taxon>
    </lineage>
</organism>
<keyword evidence="1" id="KW-1133">Transmembrane helix</keyword>
<keyword evidence="1" id="KW-0472">Membrane</keyword>
<keyword evidence="1" id="KW-0812">Transmembrane</keyword>
<evidence type="ECO:0000313" key="2">
    <source>
        <dbReference type="EMBL" id="QWG10826.1"/>
    </source>
</evidence>
<accession>A0A975NA42</accession>
<dbReference type="EMBL" id="CP076134">
    <property type="protein sequence ID" value="QWG10826.1"/>
    <property type="molecule type" value="Genomic_DNA"/>
</dbReference>
<name>A0A975NA42_9BRAD</name>
<evidence type="ECO:0000313" key="3">
    <source>
        <dbReference type="Proteomes" id="UP000680839"/>
    </source>
</evidence>
<feature type="transmembrane region" description="Helical" evidence="1">
    <location>
        <begin position="12"/>
        <end position="34"/>
    </location>
</feature>
<feature type="transmembrane region" description="Helical" evidence="1">
    <location>
        <begin position="54"/>
        <end position="77"/>
    </location>
</feature>
<reference evidence="2" key="1">
    <citation type="submission" date="2021-06" db="EMBL/GenBank/DDBJ databases">
        <title>Bradyrhizobium sp. S2-20-1 Genome sequencing.</title>
        <authorList>
            <person name="Jin L."/>
        </authorList>
    </citation>
    <scope>NUCLEOTIDE SEQUENCE</scope>
    <source>
        <strain evidence="2">S2-20-1</strain>
    </source>
</reference>
<sequence>MNRTNLRLLTAHVVIPFATGAGLGAFFLCAVYYLDVGSMRTLVTASGGSILDLGLIPIACTFGSLAIGTNQAIGFLIDN</sequence>
<gene>
    <name evidence="2" type="ORF">KMZ29_13580</name>
</gene>
<proteinExistence type="predicted"/>